<reference evidence="7" key="1">
    <citation type="submission" date="2013-03" db="EMBL/GenBank/DDBJ databases">
        <authorList>
            <person name="Jeffery W."/>
            <person name="Warren W."/>
            <person name="Wilson R.K."/>
        </authorList>
    </citation>
    <scope>NUCLEOTIDE SEQUENCE</scope>
    <source>
        <strain evidence="7">female</strain>
    </source>
</reference>
<proteinExistence type="predicted"/>
<dbReference type="InterPro" id="IPR013783">
    <property type="entry name" value="Ig-like_fold"/>
</dbReference>
<organism evidence="6 7">
    <name type="scientific">Astyanax mexicanus</name>
    <name type="common">Blind cave fish</name>
    <name type="synonym">Astyanax fasciatus mexicanus</name>
    <dbReference type="NCBI Taxonomy" id="7994"/>
    <lineage>
        <taxon>Eukaryota</taxon>
        <taxon>Metazoa</taxon>
        <taxon>Chordata</taxon>
        <taxon>Craniata</taxon>
        <taxon>Vertebrata</taxon>
        <taxon>Euteleostomi</taxon>
        <taxon>Actinopterygii</taxon>
        <taxon>Neopterygii</taxon>
        <taxon>Teleostei</taxon>
        <taxon>Ostariophysi</taxon>
        <taxon>Characiformes</taxon>
        <taxon>Characoidei</taxon>
        <taxon>Acestrorhamphidae</taxon>
        <taxon>Acestrorhamphinae</taxon>
        <taxon>Astyanax</taxon>
    </lineage>
</organism>
<dbReference type="PROSITE" id="PS50835">
    <property type="entry name" value="IG_LIKE"/>
    <property type="match status" value="2"/>
</dbReference>
<dbReference type="InParanoid" id="A0A3B1K4W3"/>
<dbReference type="SMART" id="SM00408">
    <property type="entry name" value="IGc2"/>
    <property type="match status" value="2"/>
</dbReference>
<evidence type="ECO:0000256" key="3">
    <source>
        <dbReference type="ARBA" id="ARBA00022553"/>
    </source>
</evidence>
<keyword evidence="3" id="KW-0597">Phosphoprotein</keyword>
<dbReference type="SMART" id="SM00409">
    <property type="entry name" value="IG"/>
    <property type="match status" value="2"/>
</dbReference>
<name>A0A3B1K4W3_ASTMX</name>
<dbReference type="InterPro" id="IPR003598">
    <property type="entry name" value="Ig_sub2"/>
</dbReference>
<dbReference type="STRING" id="7994.ENSAMXP00000049692"/>
<dbReference type="InterPro" id="IPR052385">
    <property type="entry name" value="Obscurin/Obscurin-like_Reg"/>
</dbReference>
<dbReference type="InterPro" id="IPR013098">
    <property type="entry name" value="Ig_I-set"/>
</dbReference>
<evidence type="ECO:0000313" key="7">
    <source>
        <dbReference type="Proteomes" id="UP000018467"/>
    </source>
</evidence>
<comment type="subcellular location">
    <subcellularLocation>
        <location evidence="1">Cytoplasm</location>
    </subcellularLocation>
</comment>
<reference evidence="7" key="2">
    <citation type="journal article" date="2014" name="Nat. Commun.">
        <title>The cavefish genome reveals candidate genes for eye loss.</title>
        <authorList>
            <person name="McGaugh S.E."/>
            <person name="Gross J.B."/>
            <person name="Aken B."/>
            <person name="Blin M."/>
            <person name="Borowsky R."/>
            <person name="Chalopin D."/>
            <person name="Hinaux H."/>
            <person name="Jeffery W.R."/>
            <person name="Keene A."/>
            <person name="Ma L."/>
            <person name="Minx P."/>
            <person name="Murphy D."/>
            <person name="O'Quin K.E."/>
            <person name="Retaux S."/>
            <person name="Rohner N."/>
            <person name="Searle S.M."/>
            <person name="Stahl B.A."/>
            <person name="Tabin C."/>
            <person name="Volff J.N."/>
            <person name="Yoshizawa M."/>
            <person name="Warren W.C."/>
        </authorList>
    </citation>
    <scope>NUCLEOTIDE SEQUENCE [LARGE SCALE GENOMIC DNA]</scope>
    <source>
        <strain evidence="7">female</strain>
    </source>
</reference>
<reference evidence="6" key="3">
    <citation type="submission" date="2025-08" db="UniProtKB">
        <authorList>
            <consortium name="Ensembl"/>
        </authorList>
    </citation>
    <scope>IDENTIFICATION</scope>
</reference>
<feature type="domain" description="Ig-like" evidence="5">
    <location>
        <begin position="35"/>
        <end position="110"/>
    </location>
</feature>
<dbReference type="Bgee" id="ENSAMXG00000030078">
    <property type="expression patterns" value="Expressed in camera-type eye and 3 other cell types or tissues"/>
</dbReference>
<feature type="domain" description="Ig-like" evidence="5">
    <location>
        <begin position="118"/>
        <end position="202"/>
    </location>
</feature>
<dbReference type="PANTHER" id="PTHR35971">
    <property type="entry name" value="SI:DKEY-31G6.6"/>
    <property type="match status" value="1"/>
</dbReference>
<dbReference type="AlphaFoldDB" id="A0A3B1K4W3"/>
<dbReference type="InterPro" id="IPR036179">
    <property type="entry name" value="Ig-like_dom_sf"/>
</dbReference>
<evidence type="ECO:0000256" key="1">
    <source>
        <dbReference type="ARBA" id="ARBA00004496"/>
    </source>
</evidence>
<dbReference type="InterPro" id="IPR007110">
    <property type="entry name" value="Ig-like_dom"/>
</dbReference>
<sequence>MSWRMLLILNKIEESVEALKVSPSSTFSTFRLALPITFKQELKNQEVEEGNSATLRCELSKAGVQVEWWKGDVGEELLKSGEKYQMRQTATKVELVIRKAVPEDSGVYWCIFLFSALPVTFKQTLRNQETVEGNSITLRCELSKPGASVKWWKGQEVLSLGEKYYMKTEGRIAEMIVRNVVFEDAGSYSCSIGDQKTTSEIKVRGRSLYYWDSFFYQVNFFLNIRYTIWPFVFRHCF</sequence>
<reference evidence="6" key="4">
    <citation type="submission" date="2025-09" db="UniProtKB">
        <authorList>
            <consortium name="Ensembl"/>
        </authorList>
    </citation>
    <scope>IDENTIFICATION</scope>
</reference>
<keyword evidence="2" id="KW-0963">Cytoplasm</keyword>
<protein>
    <recommendedName>
        <fullName evidence="5">Ig-like domain-containing protein</fullName>
    </recommendedName>
</protein>
<dbReference type="Gene3D" id="2.60.40.10">
    <property type="entry name" value="Immunoglobulins"/>
    <property type="match status" value="2"/>
</dbReference>
<evidence type="ECO:0000313" key="6">
    <source>
        <dbReference type="Ensembl" id="ENSAMXP00000049692.1"/>
    </source>
</evidence>
<keyword evidence="7" id="KW-1185">Reference proteome</keyword>
<dbReference type="Pfam" id="PF07679">
    <property type="entry name" value="I-set"/>
    <property type="match status" value="2"/>
</dbReference>
<dbReference type="GeneTree" id="ENSGT00940000154756"/>
<dbReference type="InterPro" id="IPR003599">
    <property type="entry name" value="Ig_sub"/>
</dbReference>
<dbReference type="Ensembl" id="ENSAMXT00000036784.1">
    <property type="protein sequence ID" value="ENSAMXP00000049692.1"/>
    <property type="gene ID" value="ENSAMXG00000030078.1"/>
</dbReference>
<dbReference type="FunFam" id="2.60.40.10:FF:000228">
    <property type="entry name" value="obscurin isoform X4"/>
    <property type="match status" value="1"/>
</dbReference>
<dbReference type="SUPFAM" id="SSF48726">
    <property type="entry name" value="Immunoglobulin"/>
    <property type="match status" value="2"/>
</dbReference>
<keyword evidence="4" id="KW-1015">Disulfide bond</keyword>
<dbReference type="GO" id="GO:0005737">
    <property type="term" value="C:cytoplasm"/>
    <property type="evidence" value="ECO:0007669"/>
    <property type="project" value="UniProtKB-SubCell"/>
</dbReference>
<evidence type="ECO:0000256" key="4">
    <source>
        <dbReference type="ARBA" id="ARBA00023157"/>
    </source>
</evidence>
<evidence type="ECO:0000256" key="2">
    <source>
        <dbReference type="ARBA" id="ARBA00022490"/>
    </source>
</evidence>
<evidence type="ECO:0000259" key="5">
    <source>
        <dbReference type="PROSITE" id="PS50835"/>
    </source>
</evidence>
<dbReference type="Proteomes" id="UP000018467">
    <property type="component" value="Unassembled WGS sequence"/>
</dbReference>
<accession>A0A3B1K4W3</accession>
<dbReference type="PANTHER" id="PTHR35971:SF5">
    <property type="entry name" value="OBSCURIN LIKE CYTOSKELETAL ADAPTOR 1"/>
    <property type="match status" value="1"/>
</dbReference>